<proteinExistence type="predicted"/>
<dbReference type="Pfam" id="PF00512">
    <property type="entry name" value="HisKA"/>
    <property type="match status" value="1"/>
</dbReference>
<dbReference type="SMART" id="SM00091">
    <property type="entry name" value="PAS"/>
    <property type="match status" value="1"/>
</dbReference>
<dbReference type="Pfam" id="PF00072">
    <property type="entry name" value="Response_reg"/>
    <property type="match status" value="1"/>
</dbReference>
<dbReference type="InterPro" id="IPR001610">
    <property type="entry name" value="PAC"/>
</dbReference>
<dbReference type="CDD" id="cd19920">
    <property type="entry name" value="REC_PA4781-like"/>
    <property type="match status" value="1"/>
</dbReference>
<protein>
    <recommendedName>
        <fullName evidence="2">histidine kinase</fullName>
        <ecNumber evidence="2">2.7.13.3</ecNumber>
    </recommendedName>
</protein>
<dbReference type="PROSITE" id="PS50113">
    <property type="entry name" value="PAC"/>
    <property type="match status" value="1"/>
</dbReference>
<name>A0ABT7B3P6_9CYAN</name>
<dbReference type="Gene3D" id="3.30.450.20">
    <property type="entry name" value="PAS domain"/>
    <property type="match status" value="1"/>
</dbReference>
<dbReference type="InterPro" id="IPR013655">
    <property type="entry name" value="PAS_fold_3"/>
</dbReference>
<keyword evidence="6" id="KW-0175">Coiled coil</keyword>
<dbReference type="InterPro" id="IPR035965">
    <property type="entry name" value="PAS-like_dom_sf"/>
</dbReference>
<dbReference type="SMART" id="SM00448">
    <property type="entry name" value="REC"/>
    <property type="match status" value="1"/>
</dbReference>
<dbReference type="InterPro" id="IPR011006">
    <property type="entry name" value="CheY-like_superfamily"/>
</dbReference>
<dbReference type="PROSITE" id="PS50112">
    <property type="entry name" value="PAS"/>
    <property type="match status" value="1"/>
</dbReference>
<dbReference type="RefSeq" id="WP_283766150.1">
    <property type="nucleotide sequence ID" value="NZ_JAQOSO010000030.1"/>
</dbReference>
<organism evidence="10 11">
    <name type="scientific">Roseofilum capinflatum BLCC-M114</name>
    <dbReference type="NCBI Taxonomy" id="3022440"/>
    <lineage>
        <taxon>Bacteria</taxon>
        <taxon>Bacillati</taxon>
        <taxon>Cyanobacteriota</taxon>
        <taxon>Cyanophyceae</taxon>
        <taxon>Desertifilales</taxon>
        <taxon>Desertifilaceae</taxon>
        <taxon>Roseofilum</taxon>
        <taxon>Roseofilum capinflatum</taxon>
    </lineage>
</organism>
<dbReference type="InterPro" id="IPR000014">
    <property type="entry name" value="PAS"/>
</dbReference>
<dbReference type="EC" id="2.7.13.3" evidence="2"/>
<dbReference type="Gene3D" id="1.10.287.130">
    <property type="match status" value="1"/>
</dbReference>
<evidence type="ECO:0000256" key="4">
    <source>
        <dbReference type="ARBA" id="ARBA00023012"/>
    </source>
</evidence>
<evidence type="ECO:0000259" key="7">
    <source>
        <dbReference type="PROSITE" id="PS50110"/>
    </source>
</evidence>
<dbReference type="SMART" id="SM00086">
    <property type="entry name" value="PAC"/>
    <property type="match status" value="1"/>
</dbReference>
<accession>A0ABT7B3P6</accession>
<dbReference type="Proteomes" id="UP001235849">
    <property type="component" value="Unassembled WGS sequence"/>
</dbReference>
<keyword evidence="11" id="KW-1185">Reference proteome</keyword>
<feature type="domain" description="PAS" evidence="8">
    <location>
        <begin position="191"/>
        <end position="263"/>
    </location>
</feature>
<keyword evidence="3 5" id="KW-0597">Phosphoprotein</keyword>
<dbReference type="SUPFAM" id="SSF55785">
    <property type="entry name" value="PYP-like sensor domain (PAS domain)"/>
    <property type="match status" value="1"/>
</dbReference>
<evidence type="ECO:0000256" key="6">
    <source>
        <dbReference type="SAM" id="Coils"/>
    </source>
</evidence>
<reference evidence="10 11" key="1">
    <citation type="submission" date="2023-01" db="EMBL/GenBank/DDBJ databases">
        <title>Novel diversity within Roseofilum (Cyanobacteria; Desertifilaceae) from marine benthic mats with descriptions of four novel species.</title>
        <authorList>
            <person name="Wang Y."/>
            <person name="Berthold D.E."/>
            <person name="Hu J."/>
            <person name="Lefler F.W."/>
            <person name="Laughinghouse H.D. IV."/>
        </authorList>
    </citation>
    <scope>NUCLEOTIDE SEQUENCE [LARGE SCALE GENOMIC DNA]</scope>
    <source>
        <strain evidence="10 11">BLCC-M114</strain>
    </source>
</reference>
<dbReference type="CDD" id="cd00082">
    <property type="entry name" value="HisKA"/>
    <property type="match status" value="1"/>
</dbReference>
<comment type="caution">
    <text evidence="10">The sequence shown here is derived from an EMBL/GenBank/DDBJ whole genome shotgun (WGS) entry which is preliminary data.</text>
</comment>
<dbReference type="Pfam" id="PF08447">
    <property type="entry name" value="PAS_3"/>
    <property type="match status" value="1"/>
</dbReference>
<comment type="catalytic activity">
    <reaction evidence="1">
        <text>ATP + protein L-histidine = ADP + protein N-phospho-L-histidine.</text>
        <dbReference type="EC" id="2.7.13.3"/>
    </reaction>
</comment>
<dbReference type="CDD" id="cd00130">
    <property type="entry name" value="PAS"/>
    <property type="match status" value="1"/>
</dbReference>
<dbReference type="SMART" id="SM00388">
    <property type="entry name" value="HisKA"/>
    <property type="match status" value="1"/>
</dbReference>
<evidence type="ECO:0000259" key="8">
    <source>
        <dbReference type="PROSITE" id="PS50112"/>
    </source>
</evidence>
<feature type="modified residue" description="4-aspartylphosphate" evidence="5">
    <location>
        <position position="61"/>
    </location>
</feature>
<evidence type="ECO:0000313" key="11">
    <source>
        <dbReference type="Proteomes" id="UP001235849"/>
    </source>
</evidence>
<dbReference type="EMBL" id="JAQOSO010000030">
    <property type="protein sequence ID" value="MDJ1173803.1"/>
    <property type="molecule type" value="Genomic_DNA"/>
</dbReference>
<feature type="coiled-coil region" evidence="6">
    <location>
        <begin position="307"/>
        <end position="337"/>
    </location>
</feature>
<dbReference type="NCBIfam" id="TIGR00229">
    <property type="entry name" value="sensory_box"/>
    <property type="match status" value="1"/>
</dbReference>
<dbReference type="SUPFAM" id="SSF52172">
    <property type="entry name" value="CheY-like"/>
    <property type="match status" value="1"/>
</dbReference>
<evidence type="ECO:0000256" key="3">
    <source>
        <dbReference type="ARBA" id="ARBA00022553"/>
    </source>
</evidence>
<feature type="domain" description="Response regulatory" evidence="7">
    <location>
        <begin position="12"/>
        <end position="128"/>
    </location>
</feature>
<evidence type="ECO:0000256" key="5">
    <source>
        <dbReference type="PROSITE-ProRule" id="PRU00169"/>
    </source>
</evidence>
<dbReference type="InterPro" id="IPR000700">
    <property type="entry name" value="PAS-assoc_C"/>
</dbReference>
<evidence type="ECO:0000256" key="2">
    <source>
        <dbReference type="ARBA" id="ARBA00012438"/>
    </source>
</evidence>
<feature type="domain" description="PAC" evidence="9">
    <location>
        <begin position="267"/>
        <end position="319"/>
    </location>
</feature>
<dbReference type="SUPFAM" id="SSF47384">
    <property type="entry name" value="Homodimeric domain of signal transducing histidine kinase"/>
    <property type="match status" value="1"/>
</dbReference>
<keyword evidence="4" id="KW-0902">Two-component regulatory system</keyword>
<dbReference type="InterPro" id="IPR036097">
    <property type="entry name" value="HisK_dim/P_sf"/>
</dbReference>
<dbReference type="Gene3D" id="3.40.50.2300">
    <property type="match status" value="1"/>
</dbReference>
<evidence type="ECO:0000256" key="1">
    <source>
        <dbReference type="ARBA" id="ARBA00000085"/>
    </source>
</evidence>
<dbReference type="InterPro" id="IPR001789">
    <property type="entry name" value="Sig_transdc_resp-reg_receiver"/>
</dbReference>
<dbReference type="InterPro" id="IPR003661">
    <property type="entry name" value="HisK_dim/P_dom"/>
</dbReference>
<evidence type="ECO:0000259" key="9">
    <source>
        <dbReference type="PROSITE" id="PS50113"/>
    </source>
</evidence>
<evidence type="ECO:0000313" key="10">
    <source>
        <dbReference type="EMBL" id="MDJ1173803.1"/>
    </source>
</evidence>
<dbReference type="PANTHER" id="PTHR45339">
    <property type="entry name" value="HYBRID SIGNAL TRANSDUCTION HISTIDINE KINASE J"/>
    <property type="match status" value="1"/>
</dbReference>
<gene>
    <name evidence="10" type="ORF">PMG25_06825</name>
</gene>
<dbReference type="PANTHER" id="PTHR45339:SF1">
    <property type="entry name" value="HYBRID SIGNAL TRANSDUCTION HISTIDINE KINASE J"/>
    <property type="match status" value="1"/>
</dbReference>
<sequence>MQHIQFEPSEFTILVVEDNASNMRLLIELLLDEGYEVEAAVNGLEALYKAEQMHPDLILLDVMMPGINGYEVCEKLQGNPQTQGIPVIFVTAMAQVGDKIKAFELGAVDYITKPFNTKEVMVRLEKHLIRRSYYKYLEEKVNTLEQTLFACCPEGIESSSAPPSPWLEQLVHDIHQLKNTEEALLQREEPSKEQWQLALWSNNDGIWDWDVTRNQVFYSPKWKSMLGYAEDDISNHPDEWKQRIHPDDLAPIMTTLKEHLDGAVSEYVGEHRLRCKDGSYKWILGRGKAIWDEQDRLVRMVGSNTDISDLKEREQRLQEAKEVAERANQEKIDFLTRISHELQTPLNAILGLSQLLLKDLSCSTQLRPKDLEHLQTIHRSGKKMLTILNDIREFLP</sequence>
<dbReference type="PROSITE" id="PS50110">
    <property type="entry name" value="RESPONSE_REGULATORY"/>
    <property type="match status" value="1"/>
</dbReference>